<sequence length="271" mass="31335">MTERRDRFTGDASILYHTAVRTPLSTKQAERMFYENMTNIAEAREQRAEMLADPDVPLLAAYEAELDRVAASFKRRLRRIAGEEYAEVAMAYHRGERDDRIGRLTAYYMEGLWRIQERTTITDMLFFPLILRYPDSFTVNVRFASGYKTTESVIYESPEHSSEELDDEHAETYYNESQYSQREAAAYVRETAQLIREEFPDPDETPFEDRKYGGIVSAGGRRESAFSSMLTSVEPDPERFDEPVSEPVLVDAGREAERTEQTLLPECEIIL</sequence>
<accession>A0A6A8GIU3</accession>
<proteinExistence type="predicted"/>
<dbReference type="RefSeq" id="WP_151163497.1">
    <property type="nucleotide sequence ID" value="NZ_WKJO01000001.1"/>
</dbReference>
<dbReference type="EMBL" id="WKJO01000001">
    <property type="protein sequence ID" value="MRX23065.1"/>
    <property type="molecule type" value="Genomic_DNA"/>
</dbReference>
<dbReference type="Pfam" id="PF21535">
    <property type="entry name" value="HVO_2248"/>
    <property type="match status" value="1"/>
</dbReference>
<evidence type="ECO:0000313" key="3">
    <source>
        <dbReference type="Proteomes" id="UP000439022"/>
    </source>
</evidence>
<dbReference type="InterPro" id="IPR048687">
    <property type="entry name" value="HVO_2248-like"/>
</dbReference>
<reference evidence="2 3" key="1">
    <citation type="submission" date="2019-11" db="EMBL/GenBank/DDBJ databases">
        <title>Whole genome sequence of Haloferax sp. MBLA0076.</title>
        <authorList>
            <person name="Seo M.-J."/>
            <person name="Cho E.-S."/>
        </authorList>
    </citation>
    <scope>NUCLEOTIDE SEQUENCE [LARGE SCALE GENOMIC DNA]</scope>
    <source>
        <strain evidence="2 3">MBLA0076</strain>
    </source>
</reference>
<name>A0A6A8GIU3_9EURY</name>
<dbReference type="Proteomes" id="UP000439022">
    <property type="component" value="Unassembled WGS sequence"/>
</dbReference>
<protein>
    <submittedName>
        <fullName evidence="2">Uncharacterized protein</fullName>
    </submittedName>
</protein>
<organism evidence="2 3">
    <name type="scientific">Haloferax litoreum</name>
    <dbReference type="NCBI Taxonomy" id="2666140"/>
    <lineage>
        <taxon>Archaea</taxon>
        <taxon>Methanobacteriati</taxon>
        <taxon>Methanobacteriota</taxon>
        <taxon>Stenosarchaea group</taxon>
        <taxon>Halobacteria</taxon>
        <taxon>Halobacteriales</taxon>
        <taxon>Haloferacaceae</taxon>
        <taxon>Haloferax</taxon>
    </lineage>
</organism>
<evidence type="ECO:0000313" key="2">
    <source>
        <dbReference type="EMBL" id="MRX23065.1"/>
    </source>
</evidence>
<evidence type="ECO:0000256" key="1">
    <source>
        <dbReference type="SAM" id="MobiDB-lite"/>
    </source>
</evidence>
<keyword evidence="3" id="KW-1185">Reference proteome</keyword>
<feature type="region of interest" description="Disordered" evidence="1">
    <location>
        <begin position="231"/>
        <end position="260"/>
    </location>
</feature>
<comment type="caution">
    <text evidence="2">The sequence shown here is derived from an EMBL/GenBank/DDBJ whole genome shotgun (WGS) entry which is preliminary data.</text>
</comment>
<gene>
    <name evidence="2" type="ORF">GJR96_14010</name>
</gene>
<dbReference type="AlphaFoldDB" id="A0A6A8GIU3"/>